<reference evidence="4 5" key="1">
    <citation type="submission" date="2018-09" db="EMBL/GenBank/DDBJ databases">
        <authorList>
            <person name="Zhu H."/>
        </authorList>
    </citation>
    <scope>NUCLEOTIDE SEQUENCE [LARGE SCALE GENOMIC DNA]</scope>
    <source>
        <strain evidence="4 5">K1W22B-8</strain>
    </source>
</reference>
<dbReference type="OrthoDB" id="3177103at2"/>
<accession>A0A418WUD6</accession>
<dbReference type="InterPro" id="IPR050256">
    <property type="entry name" value="Glycosyltransferase_2"/>
</dbReference>
<feature type="domain" description="Low-salt glycan biosynthesis hexosyltransferase Agl6 C-terminal transmembrane region" evidence="3">
    <location>
        <begin position="294"/>
        <end position="386"/>
    </location>
</feature>
<dbReference type="GO" id="GO:0016740">
    <property type="term" value="F:transferase activity"/>
    <property type="evidence" value="ECO:0007669"/>
    <property type="project" value="UniProtKB-KW"/>
</dbReference>
<dbReference type="RefSeq" id="WP_119776557.1">
    <property type="nucleotide sequence ID" value="NZ_QYUK01000008.1"/>
</dbReference>
<dbReference type="Pfam" id="PF00535">
    <property type="entry name" value="Glycos_transf_2"/>
    <property type="match status" value="1"/>
</dbReference>
<evidence type="ECO:0000256" key="1">
    <source>
        <dbReference type="SAM" id="Phobius"/>
    </source>
</evidence>
<proteinExistence type="predicted"/>
<dbReference type="InterPro" id="IPR058718">
    <property type="entry name" value="Agl6_TM_C"/>
</dbReference>
<keyword evidence="1" id="KW-0812">Transmembrane</keyword>
<feature type="transmembrane region" description="Helical" evidence="1">
    <location>
        <begin position="239"/>
        <end position="263"/>
    </location>
</feature>
<name>A0A418WUD6_9PROT</name>
<evidence type="ECO:0000313" key="5">
    <source>
        <dbReference type="Proteomes" id="UP000284605"/>
    </source>
</evidence>
<feature type="domain" description="Glycosyltransferase 2-like" evidence="2">
    <location>
        <begin position="14"/>
        <end position="173"/>
    </location>
</feature>
<dbReference type="CDD" id="cd04179">
    <property type="entry name" value="DPM_DPG-synthase_like"/>
    <property type="match status" value="1"/>
</dbReference>
<feature type="transmembrane region" description="Helical" evidence="1">
    <location>
        <begin position="324"/>
        <end position="344"/>
    </location>
</feature>
<dbReference type="Gene3D" id="3.90.550.10">
    <property type="entry name" value="Spore Coat Polysaccharide Biosynthesis Protein SpsA, Chain A"/>
    <property type="match status" value="1"/>
</dbReference>
<feature type="transmembrane region" description="Helical" evidence="1">
    <location>
        <begin position="275"/>
        <end position="296"/>
    </location>
</feature>
<dbReference type="InterPro" id="IPR001173">
    <property type="entry name" value="Glyco_trans_2-like"/>
</dbReference>
<feature type="transmembrane region" description="Helical" evidence="1">
    <location>
        <begin position="364"/>
        <end position="385"/>
    </location>
</feature>
<dbReference type="Proteomes" id="UP000284605">
    <property type="component" value="Unassembled WGS sequence"/>
</dbReference>
<gene>
    <name evidence="4" type="ORF">D3874_03525</name>
</gene>
<dbReference type="InterPro" id="IPR029044">
    <property type="entry name" value="Nucleotide-diphossugar_trans"/>
</dbReference>
<evidence type="ECO:0000313" key="4">
    <source>
        <dbReference type="EMBL" id="RJF94894.1"/>
    </source>
</evidence>
<comment type="caution">
    <text evidence="4">The sequence shown here is derived from an EMBL/GenBank/DDBJ whole genome shotgun (WGS) entry which is preliminary data.</text>
</comment>
<dbReference type="AlphaFoldDB" id="A0A418WUD6"/>
<keyword evidence="1" id="KW-1133">Transmembrane helix</keyword>
<keyword evidence="5" id="KW-1185">Reference proteome</keyword>
<sequence>MGSEHPTSQPIELTILMPCLNEAETLAVCIAKATNFLKRSGIAGEVLIADNGSSDGSQAIAREHGARVVAVTSRGYGAALIGGIEAARGRFVIMGDADDSYDFSRLDGFVEALRGGADLVMGNRFKGGIGTGAMPFLHRYLGNPVLSFLGRLFFSIDAGDFHCGLRGFRRDAVAGLHLQTLGMEFASEMVVRAALAGLRIAEVPTTLRKDGRSRPPHLRTWRDGWRHLRFLLLYSPRWLFMYPGLALIGLGILGAALLLPGPLKLADGLTIDVHTFYVACMGILVGTQSLTFGLLARRFGAAQGFLPASPRLESALSRLTLERLLLVALALLAGGLAGAVSAMVEWGGLDFGPVHYSSLLRRLILSLTALAAGTQLGLAGFLGSVMEIKHRQPEG</sequence>
<dbReference type="EMBL" id="QYUK01000008">
    <property type="protein sequence ID" value="RJF94894.1"/>
    <property type="molecule type" value="Genomic_DNA"/>
</dbReference>
<dbReference type="SUPFAM" id="SSF53448">
    <property type="entry name" value="Nucleotide-diphospho-sugar transferases"/>
    <property type="match status" value="1"/>
</dbReference>
<dbReference type="PANTHER" id="PTHR48090:SF7">
    <property type="entry name" value="RFBJ PROTEIN"/>
    <property type="match status" value="1"/>
</dbReference>
<keyword evidence="4" id="KW-0808">Transferase</keyword>
<dbReference type="Pfam" id="PF26629">
    <property type="entry name" value="GT2_TM_C"/>
    <property type="match status" value="1"/>
</dbReference>
<dbReference type="PANTHER" id="PTHR48090">
    <property type="entry name" value="UNDECAPRENYL-PHOSPHATE 4-DEOXY-4-FORMAMIDO-L-ARABINOSE TRANSFERASE-RELATED"/>
    <property type="match status" value="1"/>
</dbReference>
<protein>
    <submittedName>
        <fullName evidence="4">Glycosyltransferase family 2 protein</fullName>
    </submittedName>
</protein>
<evidence type="ECO:0000259" key="3">
    <source>
        <dbReference type="Pfam" id="PF26629"/>
    </source>
</evidence>
<keyword evidence="1" id="KW-0472">Membrane</keyword>
<evidence type="ECO:0000259" key="2">
    <source>
        <dbReference type="Pfam" id="PF00535"/>
    </source>
</evidence>
<organism evidence="4 5">
    <name type="scientific">Oleomonas cavernae</name>
    <dbReference type="NCBI Taxonomy" id="2320859"/>
    <lineage>
        <taxon>Bacteria</taxon>
        <taxon>Pseudomonadati</taxon>
        <taxon>Pseudomonadota</taxon>
        <taxon>Alphaproteobacteria</taxon>
        <taxon>Acetobacterales</taxon>
        <taxon>Acetobacteraceae</taxon>
        <taxon>Oleomonas</taxon>
    </lineage>
</organism>